<evidence type="ECO:0000256" key="5">
    <source>
        <dbReference type="ARBA" id="ARBA00022989"/>
    </source>
</evidence>
<dbReference type="GO" id="GO:0005886">
    <property type="term" value="C:plasma membrane"/>
    <property type="evidence" value="ECO:0007669"/>
    <property type="project" value="UniProtKB-SubCell"/>
</dbReference>
<feature type="transmembrane region" description="Helical" evidence="7">
    <location>
        <begin position="71"/>
        <end position="96"/>
    </location>
</feature>
<keyword evidence="3" id="KW-1003">Cell membrane</keyword>
<dbReference type="PANTHER" id="PTHR43663">
    <property type="entry name" value="CHROMATE TRANSPORT PROTEIN-RELATED"/>
    <property type="match status" value="1"/>
</dbReference>
<sequence length="182" mass="20196">MYWVLFLTFVKIGMFTIGGGYAMIPLIEREVVNRGWLNKQDFIDLFAVTQSLPGIFAVNISIFVGYKLKKITGSIICALGTILPSFFIILAIALFFNHFQDNVWVVKVFNGIRPAVVALILVPCLSAAQALKLKRMELIFPLIGAVLIWKAGISPAYIVLAGIVGGLVYTFWIKDKIKKKGI</sequence>
<dbReference type="Pfam" id="PF02417">
    <property type="entry name" value="Chromate_transp"/>
    <property type="match status" value="1"/>
</dbReference>
<keyword evidence="5 7" id="KW-1133">Transmembrane helix</keyword>
<dbReference type="InterPro" id="IPR003370">
    <property type="entry name" value="Chromate_transpt"/>
</dbReference>
<dbReference type="STRING" id="742817.HMPREF9449_02109"/>
<dbReference type="PATRIC" id="fig|742817.3.peg.2256"/>
<keyword evidence="4 7" id="KW-0812">Transmembrane</keyword>
<evidence type="ECO:0000256" key="6">
    <source>
        <dbReference type="ARBA" id="ARBA00023136"/>
    </source>
</evidence>
<feature type="transmembrane region" description="Helical" evidence="7">
    <location>
        <begin position="45"/>
        <end position="65"/>
    </location>
</feature>
<name>H1DI80_9BACT</name>
<keyword evidence="9" id="KW-1185">Reference proteome</keyword>
<dbReference type="PANTHER" id="PTHR43663:SF2">
    <property type="entry name" value="CHROMATE TRANSPORT PROTEIN-RELATED"/>
    <property type="match status" value="1"/>
</dbReference>
<dbReference type="GO" id="GO:0015109">
    <property type="term" value="F:chromate transmembrane transporter activity"/>
    <property type="evidence" value="ECO:0007669"/>
    <property type="project" value="InterPro"/>
</dbReference>
<dbReference type="RefSeq" id="WP_009137256.1">
    <property type="nucleotide sequence ID" value="NZ_JH594596.1"/>
</dbReference>
<protein>
    <recommendedName>
        <fullName evidence="10">Chromate ion transporter (CHR) family chromate transporter</fullName>
    </recommendedName>
</protein>
<comment type="subcellular location">
    <subcellularLocation>
        <location evidence="1">Cell membrane</location>
        <topology evidence="1">Multi-pass membrane protein</topology>
    </subcellularLocation>
</comment>
<dbReference type="AlphaFoldDB" id="H1DI80"/>
<dbReference type="HOGENOM" id="CLU_018106_1_0_10"/>
<evidence type="ECO:0008006" key="10">
    <source>
        <dbReference type="Google" id="ProtNLM"/>
    </source>
</evidence>
<comment type="caution">
    <text evidence="8">The sequence shown here is derived from an EMBL/GenBank/DDBJ whole genome shotgun (WGS) entry which is preliminary data.</text>
</comment>
<evidence type="ECO:0000256" key="3">
    <source>
        <dbReference type="ARBA" id="ARBA00022475"/>
    </source>
</evidence>
<feature type="transmembrane region" description="Helical" evidence="7">
    <location>
        <begin position="108"/>
        <end position="131"/>
    </location>
</feature>
<comment type="similarity">
    <text evidence="2">Belongs to the chromate ion transporter (CHR) (TC 2.A.51) family.</text>
</comment>
<evidence type="ECO:0000256" key="1">
    <source>
        <dbReference type="ARBA" id="ARBA00004651"/>
    </source>
</evidence>
<dbReference type="InterPro" id="IPR052518">
    <property type="entry name" value="CHR_Transporter"/>
</dbReference>
<evidence type="ECO:0000313" key="9">
    <source>
        <dbReference type="Proteomes" id="UP000004892"/>
    </source>
</evidence>
<feature type="transmembrane region" description="Helical" evidence="7">
    <location>
        <begin position="151"/>
        <end position="172"/>
    </location>
</feature>
<dbReference type="GeneID" id="98069664"/>
<gene>
    <name evidence="8" type="ORF">HMPREF9449_02109</name>
</gene>
<dbReference type="Proteomes" id="UP000004892">
    <property type="component" value="Unassembled WGS sequence"/>
</dbReference>
<dbReference type="EMBL" id="ADMC01000025">
    <property type="protein sequence ID" value="EHP46492.1"/>
    <property type="molecule type" value="Genomic_DNA"/>
</dbReference>
<keyword evidence="6 7" id="KW-0472">Membrane</keyword>
<evidence type="ECO:0000256" key="7">
    <source>
        <dbReference type="SAM" id="Phobius"/>
    </source>
</evidence>
<accession>H1DI80</accession>
<organism evidence="8 9">
    <name type="scientific">Odoribacter laneus YIT 12061</name>
    <dbReference type="NCBI Taxonomy" id="742817"/>
    <lineage>
        <taxon>Bacteria</taxon>
        <taxon>Pseudomonadati</taxon>
        <taxon>Bacteroidota</taxon>
        <taxon>Bacteroidia</taxon>
        <taxon>Bacteroidales</taxon>
        <taxon>Odoribacteraceae</taxon>
        <taxon>Odoribacter</taxon>
    </lineage>
</organism>
<evidence type="ECO:0000256" key="2">
    <source>
        <dbReference type="ARBA" id="ARBA00005262"/>
    </source>
</evidence>
<evidence type="ECO:0000313" key="8">
    <source>
        <dbReference type="EMBL" id="EHP46492.1"/>
    </source>
</evidence>
<proteinExistence type="inferred from homology"/>
<reference evidence="8 9" key="1">
    <citation type="submission" date="2012-01" db="EMBL/GenBank/DDBJ databases">
        <title>The Genome Sequence of Odoribacter laneus YIT 12061.</title>
        <authorList>
            <consortium name="The Broad Institute Genome Sequencing Platform"/>
            <person name="Earl A."/>
            <person name="Ward D."/>
            <person name="Feldgarden M."/>
            <person name="Gevers D."/>
            <person name="Morotomi M."/>
            <person name="Young S.K."/>
            <person name="Zeng Q."/>
            <person name="Gargeya S."/>
            <person name="Fitzgerald M."/>
            <person name="Haas B."/>
            <person name="Abouelleil A."/>
            <person name="Alvarado L."/>
            <person name="Arachchi H.M."/>
            <person name="Berlin A."/>
            <person name="Chapman S.B."/>
            <person name="Gearin G."/>
            <person name="Goldberg J."/>
            <person name="Griggs A."/>
            <person name="Gujja S."/>
            <person name="Hansen M."/>
            <person name="Heiman D."/>
            <person name="Howarth C."/>
            <person name="Larimer J."/>
            <person name="Lui A."/>
            <person name="MacDonald P.J.P."/>
            <person name="McCowen C."/>
            <person name="Montmayeur A."/>
            <person name="Murphy C."/>
            <person name="Neiman D."/>
            <person name="Pearson M."/>
            <person name="Priest M."/>
            <person name="Roberts A."/>
            <person name="Saif S."/>
            <person name="Shea T."/>
            <person name="Sisk P."/>
            <person name="Stolte C."/>
            <person name="Sykes S."/>
            <person name="Wortman J."/>
            <person name="Nusbaum C."/>
            <person name="Birren B."/>
        </authorList>
    </citation>
    <scope>NUCLEOTIDE SEQUENCE [LARGE SCALE GENOMIC DNA]</scope>
    <source>
        <strain evidence="8 9">YIT 12061</strain>
    </source>
</reference>
<feature type="transmembrane region" description="Helical" evidence="7">
    <location>
        <begin position="6"/>
        <end position="24"/>
    </location>
</feature>
<dbReference type="eggNOG" id="COG2059">
    <property type="taxonomic scope" value="Bacteria"/>
</dbReference>
<evidence type="ECO:0000256" key="4">
    <source>
        <dbReference type="ARBA" id="ARBA00022692"/>
    </source>
</evidence>